<dbReference type="Pfam" id="PF07896">
    <property type="entry name" value="DUF1674"/>
    <property type="match status" value="1"/>
</dbReference>
<evidence type="ECO:0000256" key="1">
    <source>
        <dbReference type="ARBA" id="ARBA00005701"/>
    </source>
</evidence>
<evidence type="ECO:0000313" key="5">
    <source>
        <dbReference type="Proteomes" id="UP001648503"/>
    </source>
</evidence>
<comment type="caution">
    <text evidence="4">The sequence shown here is derived from an EMBL/GenBank/DDBJ whole genome shotgun (WGS) entry which is preliminary data.</text>
</comment>
<gene>
    <name evidence="4" type="ORF">BASA50_000707</name>
</gene>
<reference evidence="4 5" key="1">
    <citation type="submission" date="2021-02" db="EMBL/GenBank/DDBJ databases">
        <title>Variation within the Batrachochytrium salamandrivorans European outbreak.</title>
        <authorList>
            <person name="Kelly M."/>
            <person name="Pasmans F."/>
            <person name="Shea T.P."/>
            <person name="Munoz J.F."/>
            <person name="Carranza S."/>
            <person name="Cuomo C.A."/>
            <person name="Martel A."/>
        </authorList>
    </citation>
    <scope>NUCLEOTIDE SEQUENCE [LARGE SCALE GENOMIC DNA]</scope>
    <source>
        <strain evidence="4 5">AMFP18/2</strain>
    </source>
</reference>
<dbReference type="PANTHER" id="PTHR28524">
    <property type="entry name" value="SUCCINATE DEHYDROGENASE ASSEMBLY FACTOR 4, MITOCHONDRIAL"/>
    <property type="match status" value="1"/>
</dbReference>
<feature type="compositionally biased region" description="Polar residues" evidence="3">
    <location>
        <begin position="46"/>
        <end position="63"/>
    </location>
</feature>
<protein>
    <recommendedName>
        <fullName evidence="2">Succinate dehydrogenase assembly factor 4, mitochondrial</fullName>
    </recommendedName>
</protein>
<accession>A0ABQ8EWE4</accession>
<feature type="region of interest" description="Disordered" evidence="3">
    <location>
        <begin position="46"/>
        <end position="150"/>
    </location>
</feature>
<dbReference type="Proteomes" id="UP001648503">
    <property type="component" value="Unassembled WGS sequence"/>
</dbReference>
<comment type="similarity">
    <text evidence="1">Belongs to the SDHAF4 family.</text>
</comment>
<dbReference type="InterPro" id="IPR012875">
    <property type="entry name" value="SDHF4"/>
</dbReference>
<organism evidence="4 5">
    <name type="scientific">Batrachochytrium salamandrivorans</name>
    <dbReference type="NCBI Taxonomy" id="1357716"/>
    <lineage>
        <taxon>Eukaryota</taxon>
        <taxon>Fungi</taxon>
        <taxon>Fungi incertae sedis</taxon>
        <taxon>Chytridiomycota</taxon>
        <taxon>Chytridiomycota incertae sedis</taxon>
        <taxon>Chytridiomycetes</taxon>
        <taxon>Rhizophydiales</taxon>
        <taxon>Rhizophydiales incertae sedis</taxon>
        <taxon>Batrachochytrium</taxon>
    </lineage>
</organism>
<name>A0ABQ8EWE4_9FUNG</name>
<evidence type="ECO:0000256" key="2">
    <source>
        <dbReference type="ARBA" id="ARBA00022170"/>
    </source>
</evidence>
<feature type="compositionally biased region" description="Basic and acidic residues" evidence="3">
    <location>
        <begin position="85"/>
        <end position="112"/>
    </location>
</feature>
<dbReference type="EMBL" id="JAFCIX010000575">
    <property type="protein sequence ID" value="KAH6586243.1"/>
    <property type="molecule type" value="Genomic_DNA"/>
</dbReference>
<evidence type="ECO:0000313" key="4">
    <source>
        <dbReference type="EMBL" id="KAH6586243.1"/>
    </source>
</evidence>
<evidence type="ECO:0000256" key="3">
    <source>
        <dbReference type="SAM" id="MobiDB-lite"/>
    </source>
</evidence>
<feature type="compositionally biased region" description="Basic and acidic residues" evidence="3">
    <location>
        <begin position="137"/>
        <end position="150"/>
    </location>
</feature>
<proteinExistence type="inferred from homology"/>
<sequence length="150" mass="16573">MNKATSILACVACRTSLRSAWSRATFPSPLGSTVNSRMWVGYASTQRAYTSGSSSPKSPTLPQSAFEKPGPLPLGNKQQQLEYEALLKEAELRSQADSLDSDKRHPDAEKQPLPRFPNNRNPSTGEIGGPRGVEPTRYGDWERKGRTYDF</sequence>
<keyword evidence="5" id="KW-1185">Reference proteome</keyword>
<dbReference type="PANTHER" id="PTHR28524:SF3">
    <property type="entry name" value="SUCCINATE DEHYDROGENASE ASSEMBLY FACTOR 4, MITOCHONDRIAL"/>
    <property type="match status" value="1"/>
</dbReference>